<evidence type="ECO:0008006" key="4">
    <source>
        <dbReference type="Google" id="ProtNLM"/>
    </source>
</evidence>
<protein>
    <recommendedName>
        <fullName evidence="4">Spermatogenesis-associated protein 22</fullName>
    </recommendedName>
</protein>
<keyword evidence="3" id="KW-1185">Reference proteome</keyword>
<feature type="compositionally biased region" description="Basic and acidic residues" evidence="1">
    <location>
        <begin position="243"/>
        <end position="255"/>
    </location>
</feature>
<dbReference type="EMBL" id="NHOQ01001678">
    <property type="protein sequence ID" value="PWA22790.1"/>
    <property type="molecule type" value="Genomic_DNA"/>
</dbReference>
<evidence type="ECO:0000313" key="3">
    <source>
        <dbReference type="Proteomes" id="UP000250572"/>
    </source>
</evidence>
<dbReference type="PANTHER" id="PTHR35258">
    <property type="entry name" value="SPERMATOGENESIS-ASSOCIATED PROTEIN 22"/>
    <property type="match status" value="1"/>
</dbReference>
<dbReference type="STRING" id="33528.ENSGAFP00000020052"/>
<dbReference type="PANTHER" id="PTHR35258:SF1">
    <property type="entry name" value="SPERMATOGENESIS-ASSOCIATED PROTEIN 22"/>
    <property type="match status" value="1"/>
</dbReference>
<feature type="compositionally biased region" description="Polar residues" evidence="1">
    <location>
        <begin position="232"/>
        <end position="242"/>
    </location>
</feature>
<accession>A0A315VH60</accession>
<reference evidence="2 3" key="1">
    <citation type="journal article" date="2018" name="G3 (Bethesda)">
        <title>A High-Quality Reference Genome for the Invasive Mosquitofish Gambusia affinis Using a Chicago Library.</title>
        <authorList>
            <person name="Hoffberg S.L."/>
            <person name="Troendle N.J."/>
            <person name="Glenn T.C."/>
            <person name="Mahmud O."/>
            <person name="Louha S."/>
            <person name="Chalopin D."/>
            <person name="Bennetzen J.L."/>
            <person name="Mauricio R."/>
        </authorList>
    </citation>
    <scope>NUCLEOTIDE SEQUENCE [LARGE SCALE GENOMIC DNA]</scope>
    <source>
        <strain evidence="2">NE01/NJP1002.9</strain>
        <tissue evidence="2">Muscle</tissue>
    </source>
</reference>
<organism evidence="2 3">
    <name type="scientific">Gambusia affinis</name>
    <name type="common">Western mosquitofish</name>
    <name type="synonym">Heterandria affinis</name>
    <dbReference type="NCBI Taxonomy" id="33528"/>
    <lineage>
        <taxon>Eukaryota</taxon>
        <taxon>Metazoa</taxon>
        <taxon>Chordata</taxon>
        <taxon>Craniata</taxon>
        <taxon>Vertebrata</taxon>
        <taxon>Euteleostomi</taxon>
        <taxon>Actinopterygii</taxon>
        <taxon>Neopterygii</taxon>
        <taxon>Teleostei</taxon>
        <taxon>Neoteleostei</taxon>
        <taxon>Acanthomorphata</taxon>
        <taxon>Ovalentaria</taxon>
        <taxon>Atherinomorphae</taxon>
        <taxon>Cyprinodontiformes</taxon>
        <taxon>Poeciliidae</taxon>
        <taxon>Poeciliinae</taxon>
        <taxon>Gambusia</taxon>
    </lineage>
</organism>
<proteinExistence type="predicted"/>
<dbReference type="GO" id="GO:0007276">
    <property type="term" value="P:gamete generation"/>
    <property type="evidence" value="ECO:0007669"/>
    <property type="project" value="InterPro"/>
</dbReference>
<gene>
    <name evidence="2" type="ORF">CCH79_00002147</name>
</gene>
<dbReference type="GO" id="GO:0000711">
    <property type="term" value="P:meiotic DNA repair synthesis"/>
    <property type="evidence" value="ECO:0007669"/>
    <property type="project" value="InterPro"/>
</dbReference>
<dbReference type="GO" id="GO:0007129">
    <property type="term" value="P:homologous chromosome pairing at meiosis"/>
    <property type="evidence" value="ECO:0007669"/>
    <property type="project" value="InterPro"/>
</dbReference>
<feature type="region of interest" description="Disordered" evidence="1">
    <location>
        <begin position="228"/>
        <end position="255"/>
    </location>
</feature>
<evidence type="ECO:0000256" key="1">
    <source>
        <dbReference type="SAM" id="MobiDB-lite"/>
    </source>
</evidence>
<feature type="compositionally biased region" description="Polar residues" evidence="1">
    <location>
        <begin position="119"/>
        <end position="176"/>
    </location>
</feature>
<feature type="region of interest" description="Disordered" evidence="1">
    <location>
        <begin position="64"/>
        <end position="176"/>
    </location>
</feature>
<comment type="caution">
    <text evidence="2">The sequence shown here is derived from an EMBL/GenBank/DDBJ whole genome shotgun (WGS) entry which is preliminary data.</text>
</comment>
<dbReference type="Proteomes" id="UP000250572">
    <property type="component" value="Unassembled WGS sequence"/>
</dbReference>
<feature type="compositionally biased region" description="Low complexity" evidence="1">
    <location>
        <begin position="66"/>
        <end position="77"/>
    </location>
</feature>
<evidence type="ECO:0000313" key="2">
    <source>
        <dbReference type="EMBL" id="PWA22790.1"/>
    </source>
</evidence>
<dbReference type="InterPro" id="IPR033536">
    <property type="entry name" value="Spata22"/>
</dbReference>
<name>A0A315VH60_GAMAF</name>
<dbReference type="AlphaFoldDB" id="A0A315VH60"/>
<dbReference type="GO" id="GO:0051445">
    <property type="term" value="P:regulation of meiotic cell cycle"/>
    <property type="evidence" value="ECO:0007669"/>
    <property type="project" value="TreeGrafter"/>
</dbReference>
<sequence>MRRQEQQLDRPAAGYLPVSLFNQRKRNRIPLKSVPGENEFFSPSEYMASTSSAASVGPSATYECYQASDSSPSAPQSHQWKRKGVPESAKPQQYGNRPAPGPSTMRTYAPIPHPYKAGTKSSMTGQASNPAGQWVLSSGVSPRHSQIQHPYGNKNTQSKPVQHAGFSQTAQQSSNKQIFPARQFSHESRPLPPPAEAPPPSMLLAQAAQQPNKSWKFTNSFEHQKSNFIAKKSSNQPPTSKPTKNEKESIPAKKPMENSLRILTTVINGMRHWSQFKDKIPYLFEIFGTLDSAVTLGRYGAKSFLLRDGKDVLQCVFYENEQLLPRLIRGQVHRCVGNYDRSRDVLICVSVRAGQPSEQRNALEAVKVSDAEMRALVKILSELHLSLGRASPRNFARRLLRTSCPGTYKVVKSKRGKTRRNYNRVGNGVGDSCSFGAYLAKKGKKTVSMTPTIASM</sequence>